<dbReference type="PANTHER" id="PTHR46438:SF7">
    <property type="entry name" value="ALPHA_BETA-HYDROLASES SUPERFAMILY PROTEIN"/>
    <property type="match status" value="1"/>
</dbReference>
<evidence type="ECO:0000313" key="2">
    <source>
        <dbReference type="Proteomes" id="UP000504603"/>
    </source>
</evidence>
<dbReference type="Proteomes" id="UP000504603">
    <property type="component" value="Unplaced"/>
</dbReference>
<reference evidence="3" key="1">
    <citation type="submission" date="2025-08" db="UniProtKB">
        <authorList>
            <consortium name="RefSeq"/>
        </authorList>
    </citation>
    <scope>IDENTIFICATION</scope>
    <source>
        <strain evidence="3">OHB3-1</strain>
    </source>
</reference>
<dbReference type="GO" id="GO:0015994">
    <property type="term" value="P:chlorophyll metabolic process"/>
    <property type="evidence" value="ECO:0007669"/>
    <property type="project" value="TreeGrafter"/>
</dbReference>
<dbReference type="KEGG" id="mcha:111022999"/>
<dbReference type="SUPFAM" id="SSF53474">
    <property type="entry name" value="alpha/beta-Hydrolases"/>
    <property type="match status" value="1"/>
</dbReference>
<dbReference type="InterPro" id="IPR029058">
    <property type="entry name" value="AB_hydrolase_fold"/>
</dbReference>
<feature type="domain" description="AB hydrolase-1" evidence="1">
    <location>
        <begin position="121"/>
        <end position="376"/>
    </location>
</feature>
<proteinExistence type="predicted"/>
<dbReference type="PANTHER" id="PTHR46438">
    <property type="entry name" value="ALPHA/BETA-HYDROLASES SUPERFAMILY PROTEIN"/>
    <property type="match status" value="1"/>
</dbReference>
<dbReference type="GO" id="GO:0009507">
    <property type="term" value="C:chloroplast"/>
    <property type="evidence" value="ECO:0007669"/>
    <property type="project" value="TreeGrafter"/>
</dbReference>
<dbReference type="InterPro" id="IPR000073">
    <property type="entry name" value="AB_hydrolase_1"/>
</dbReference>
<sequence>MFSAALGSVSAYSFLSQFCSTIASRVDVNFQQIVQKKRNCFVRHSHRAGGFVGLSKNQSAGAAVITATSSASVAIGAALEVQEIRERSNKWQWNQYSINYFVSHYQPSQQQSQSSSNPPIVLLVHGFGASIPHWRRNISTLSQYSTVYAIDLLGFGASDKPAGFAYTMETWAHLILDFVDQVIKKPTVLVGNSVGSLACVIAASDSSRNLVQGLVLLNCAGGMNNKAIVDDWRIKLLLPLLWLVDFLLKQRGIASVLFERVKQRDSLRNILLSVYGNKESVDEDLIDIIVEPANDEGALDAFVSIVTGPPGPSPVQLMPRVSVPVLILWGDEDPFTPLDGPVGRYFSKLSMEFPNVSLFVLKGVGHCPHDDRPELVHQKLLPWLAQLQRPAL</sequence>
<protein>
    <submittedName>
        <fullName evidence="3">Pheophytinase, chloroplastic</fullName>
    </submittedName>
</protein>
<name>A0A6J1DPH2_MOMCH</name>
<dbReference type="AlphaFoldDB" id="A0A6J1DPH2"/>
<dbReference type="FunFam" id="3.40.50.1820:FF:000174">
    <property type="entry name" value="Predicted protein"/>
    <property type="match status" value="1"/>
</dbReference>
<gene>
    <name evidence="3" type="primary">LOC111022999</name>
</gene>
<dbReference type="OrthoDB" id="408373at2759"/>
<dbReference type="RefSeq" id="XP_022156028.1">
    <property type="nucleotide sequence ID" value="XM_022300336.1"/>
</dbReference>
<dbReference type="GeneID" id="111022999"/>
<keyword evidence="2" id="KW-1185">Reference proteome</keyword>
<dbReference type="Pfam" id="PF12697">
    <property type="entry name" value="Abhydrolase_6"/>
    <property type="match status" value="1"/>
</dbReference>
<dbReference type="GO" id="GO:0047746">
    <property type="term" value="F:chlorophyllase activity"/>
    <property type="evidence" value="ECO:0007669"/>
    <property type="project" value="TreeGrafter"/>
</dbReference>
<organism evidence="2 3">
    <name type="scientific">Momordica charantia</name>
    <name type="common">Bitter gourd</name>
    <name type="synonym">Balsam pear</name>
    <dbReference type="NCBI Taxonomy" id="3673"/>
    <lineage>
        <taxon>Eukaryota</taxon>
        <taxon>Viridiplantae</taxon>
        <taxon>Streptophyta</taxon>
        <taxon>Embryophyta</taxon>
        <taxon>Tracheophyta</taxon>
        <taxon>Spermatophyta</taxon>
        <taxon>Magnoliopsida</taxon>
        <taxon>eudicotyledons</taxon>
        <taxon>Gunneridae</taxon>
        <taxon>Pentapetalae</taxon>
        <taxon>rosids</taxon>
        <taxon>fabids</taxon>
        <taxon>Cucurbitales</taxon>
        <taxon>Cucurbitaceae</taxon>
        <taxon>Momordiceae</taxon>
        <taxon>Momordica</taxon>
    </lineage>
</organism>
<evidence type="ECO:0000259" key="1">
    <source>
        <dbReference type="Pfam" id="PF12697"/>
    </source>
</evidence>
<evidence type="ECO:0000313" key="3">
    <source>
        <dbReference type="RefSeq" id="XP_022156028.1"/>
    </source>
</evidence>
<dbReference type="Gene3D" id="3.40.50.1820">
    <property type="entry name" value="alpha/beta hydrolase"/>
    <property type="match status" value="1"/>
</dbReference>
<accession>A0A6J1DPH2</accession>